<dbReference type="RefSeq" id="XP_004341662.1">
    <property type="nucleotide sequence ID" value="XM_004341614.1"/>
</dbReference>
<keyword evidence="3" id="KW-1185">Reference proteome</keyword>
<dbReference type="InterPro" id="IPR006461">
    <property type="entry name" value="PLAC_motif_containing"/>
</dbReference>
<keyword evidence="1" id="KW-0812">Transmembrane</keyword>
<dbReference type="EMBL" id="KB007933">
    <property type="protein sequence ID" value="ELR19576.1"/>
    <property type="molecule type" value="Genomic_DNA"/>
</dbReference>
<name>L8H554_ACACF</name>
<organism evidence="2 3">
    <name type="scientific">Acanthamoeba castellanii (strain ATCC 30010 / Neff)</name>
    <dbReference type="NCBI Taxonomy" id="1257118"/>
    <lineage>
        <taxon>Eukaryota</taxon>
        <taxon>Amoebozoa</taxon>
        <taxon>Discosea</taxon>
        <taxon>Longamoebia</taxon>
        <taxon>Centramoebida</taxon>
        <taxon>Acanthamoebidae</taxon>
        <taxon>Acanthamoeba</taxon>
    </lineage>
</organism>
<dbReference type="KEGG" id="acan:ACA1_270930"/>
<proteinExistence type="predicted"/>
<dbReference type="GeneID" id="14920366"/>
<keyword evidence="1" id="KW-0472">Membrane</keyword>
<dbReference type="OrthoDB" id="1045822at2759"/>
<sequence length="129" mass="14178">MGHDERGDSRFLSATTTTADSSDFEYGLCSCCADCDFGRNCADLSQDEPASCCCWGLAFLCVLGLPLAVPCLLYNSRRRVRREMGYSDRCCTDCCAALFCGCCVLAQDANEIAVTHKSETNHRTSSRWN</sequence>
<dbReference type="Pfam" id="PF04749">
    <property type="entry name" value="PLAC8"/>
    <property type="match status" value="1"/>
</dbReference>
<accession>L8H554</accession>
<dbReference type="AlphaFoldDB" id="L8H554"/>
<evidence type="ECO:0000313" key="2">
    <source>
        <dbReference type="EMBL" id="ELR19576.1"/>
    </source>
</evidence>
<evidence type="ECO:0000313" key="3">
    <source>
        <dbReference type="Proteomes" id="UP000011083"/>
    </source>
</evidence>
<keyword evidence="1" id="KW-1133">Transmembrane helix</keyword>
<reference evidence="2 3" key="1">
    <citation type="journal article" date="2013" name="Genome Biol.">
        <title>Genome of Acanthamoeba castellanii highlights extensive lateral gene transfer and early evolution of tyrosine kinase signaling.</title>
        <authorList>
            <person name="Clarke M."/>
            <person name="Lohan A.J."/>
            <person name="Liu B."/>
            <person name="Lagkouvardos I."/>
            <person name="Roy S."/>
            <person name="Zafar N."/>
            <person name="Bertelli C."/>
            <person name="Schilde C."/>
            <person name="Kianianmomeni A."/>
            <person name="Burglin T.R."/>
            <person name="Frech C."/>
            <person name="Turcotte B."/>
            <person name="Kopec K.O."/>
            <person name="Synnott J.M."/>
            <person name="Choo C."/>
            <person name="Paponov I."/>
            <person name="Finkler A."/>
            <person name="Soon Heng Tan C."/>
            <person name="Hutchins A.P."/>
            <person name="Weinmeier T."/>
            <person name="Rattei T."/>
            <person name="Chu J.S."/>
            <person name="Gimenez G."/>
            <person name="Irimia M."/>
            <person name="Rigden D.J."/>
            <person name="Fitzpatrick D.A."/>
            <person name="Lorenzo-Morales J."/>
            <person name="Bateman A."/>
            <person name="Chiu C.H."/>
            <person name="Tang P."/>
            <person name="Hegemann P."/>
            <person name="Fromm H."/>
            <person name="Raoult D."/>
            <person name="Greub G."/>
            <person name="Miranda-Saavedra D."/>
            <person name="Chen N."/>
            <person name="Nash P."/>
            <person name="Ginger M.L."/>
            <person name="Horn M."/>
            <person name="Schaap P."/>
            <person name="Caler L."/>
            <person name="Loftus B."/>
        </authorList>
    </citation>
    <scope>NUCLEOTIDE SEQUENCE [LARGE SCALE GENOMIC DNA]</scope>
    <source>
        <strain evidence="2 3">Neff</strain>
    </source>
</reference>
<gene>
    <name evidence="2" type="ORF">ACA1_270930</name>
</gene>
<dbReference type="Proteomes" id="UP000011083">
    <property type="component" value="Unassembled WGS sequence"/>
</dbReference>
<protein>
    <submittedName>
        <fullName evidence="2">PLAC8 family protein</fullName>
    </submittedName>
</protein>
<dbReference type="VEuPathDB" id="AmoebaDB:ACA1_270930"/>
<feature type="transmembrane region" description="Helical" evidence="1">
    <location>
        <begin position="55"/>
        <end position="74"/>
    </location>
</feature>
<evidence type="ECO:0000256" key="1">
    <source>
        <dbReference type="SAM" id="Phobius"/>
    </source>
</evidence>